<reference evidence="2 3" key="1">
    <citation type="submission" date="2018-08" db="EMBL/GenBank/DDBJ databases">
        <title>Aphanomyces genome sequencing and annotation.</title>
        <authorList>
            <person name="Minardi D."/>
            <person name="Oidtmann B."/>
            <person name="Van Der Giezen M."/>
            <person name="Studholme D.J."/>
        </authorList>
    </citation>
    <scope>NUCLEOTIDE SEQUENCE [LARGE SCALE GENOMIC DNA]</scope>
    <source>
        <strain evidence="2 3">NJM0002</strain>
    </source>
</reference>
<sequence>MLNSSCPPPCQPRRLPFQLVEIARLARTTTNNVKEGALFKQGAGGGLFKRKNWKLRFFELTLDELRYLNSAGEVKGSISMRYCTTDSIEIMPDSDRPIHGGTIWRIAISTPCRRLLVACASEDDMEAWVDALNYVADYNVKRTHRNMCKISFASETTSEKAFDPQQYPRHHSSIATTASSDCVALPSPLA</sequence>
<dbReference type="PROSITE" id="PS50003">
    <property type="entry name" value="PH_DOMAIN"/>
    <property type="match status" value="1"/>
</dbReference>
<dbReference type="CDD" id="cd00821">
    <property type="entry name" value="PH"/>
    <property type="match status" value="1"/>
</dbReference>
<dbReference type="VEuPathDB" id="FungiDB:H310_14220"/>
<dbReference type="SMART" id="SM00233">
    <property type="entry name" value="PH"/>
    <property type="match status" value="1"/>
</dbReference>
<dbReference type="SUPFAM" id="SSF50729">
    <property type="entry name" value="PH domain-like"/>
    <property type="match status" value="1"/>
</dbReference>
<proteinExistence type="predicted"/>
<dbReference type="InterPro" id="IPR011993">
    <property type="entry name" value="PH-like_dom_sf"/>
</dbReference>
<dbReference type="Gene3D" id="2.30.29.30">
    <property type="entry name" value="Pleckstrin-homology domain (PH domain)/Phosphotyrosine-binding domain (PTB)"/>
    <property type="match status" value="1"/>
</dbReference>
<dbReference type="Proteomes" id="UP000285060">
    <property type="component" value="Unassembled WGS sequence"/>
</dbReference>
<dbReference type="EMBL" id="QUSY01000139">
    <property type="protein sequence ID" value="RHY32408.1"/>
    <property type="molecule type" value="Genomic_DNA"/>
</dbReference>
<evidence type="ECO:0000259" key="1">
    <source>
        <dbReference type="PROSITE" id="PS50003"/>
    </source>
</evidence>
<comment type="caution">
    <text evidence="2">The sequence shown here is derived from an EMBL/GenBank/DDBJ whole genome shotgun (WGS) entry which is preliminary data.</text>
</comment>
<dbReference type="Pfam" id="PF00169">
    <property type="entry name" value="PH"/>
    <property type="match status" value="1"/>
</dbReference>
<organism evidence="2 3">
    <name type="scientific">Aphanomyces invadans</name>
    <dbReference type="NCBI Taxonomy" id="157072"/>
    <lineage>
        <taxon>Eukaryota</taxon>
        <taxon>Sar</taxon>
        <taxon>Stramenopiles</taxon>
        <taxon>Oomycota</taxon>
        <taxon>Saprolegniomycetes</taxon>
        <taxon>Saprolegniales</taxon>
        <taxon>Verrucalvaceae</taxon>
        <taxon>Aphanomyces</taxon>
    </lineage>
</organism>
<feature type="domain" description="PH" evidence="1">
    <location>
        <begin position="31"/>
        <end position="137"/>
    </location>
</feature>
<protein>
    <recommendedName>
        <fullName evidence="1">PH domain-containing protein</fullName>
    </recommendedName>
</protein>
<evidence type="ECO:0000313" key="2">
    <source>
        <dbReference type="EMBL" id="RHY32408.1"/>
    </source>
</evidence>
<accession>A0A3R6VQ82</accession>
<gene>
    <name evidence="2" type="ORF">DYB32_002607</name>
</gene>
<evidence type="ECO:0000313" key="3">
    <source>
        <dbReference type="Proteomes" id="UP000285060"/>
    </source>
</evidence>
<dbReference type="InterPro" id="IPR001849">
    <property type="entry name" value="PH_domain"/>
</dbReference>
<name>A0A3R6VQ82_9STRA</name>
<dbReference type="AlphaFoldDB" id="A0A3R6VQ82"/>
<keyword evidence="3" id="KW-1185">Reference proteome</keyword>